<gene>
    <name evidence="7" type="ORF">FFLO_02355</name>
</gene>
<proteinExistence type="inferred from homology"/>
<evidence type="ECO:0000256" key="4">
    <source>
        <dbReference type="ARBA" id="ARBA00022801"/>
    </source>
</evidence>
<dbReference type="InterPro" id="IPR011650">
    <property type="entry name" value="Peptidase_M20_dimer"/>
</dbReference>
<keyword evidence="8" id="KW-1185">Reference proteome</keyword>
<protein>
    <recommendedName>
        <fullName evidence="6">Peptidase M20 dimerisation domain-containing protein</fullName>
    </recommendedName>
</protein>
<evidence type="ECO:0000256" key="2">
    <source>
        <dbReference type="ARBA" id="ARBA00022670"/>
    </source>
</evidence>
<dbReference type="Gene3D" id="3.40.630.10">
    <property type="entry name" value="Zn peptidases"/>
    <property type="match status" value="1"/>
</dbReference>
<dbReference type="PANTHER" id="PTHR43270:SF8">
    <property type="entry name" value="DI- AND TRIPEPTIDASE DUG2-RELATED"/>
    <property type="match status" value="1"/>
</dbReference>
<keyword evidence="5" id="KW-0853">WD repeat</keyword>
<keyword evidence="2" id="KW-0645">Protease</keyword>
<dbReference type="PANTHER" id="PTHR43270">
    <property type="entry name" value="BETA-ALA-HIS DIPEPTIDASE"/>
    <property type="match status" value="1"/>
</dbReference>
<dbReference type="Proteomes" id="UP000812966">
    <property type="component" value="Unassembled WGS sequence"/>
</dbReference>
<dbReference type="Gene3D" id="3.30.70.360">
    <property type="match status" value="1"/>
</dbReference>
<dbReference type="PROSITE" id="PS50082">
    <property type="entry name" value="WD_REPEATS_2"/>
    <property type="match status" value="1"/>
</dbReference>
<dbReference type="GO" id="GO:0008233">
    <property type="term" value="F:peptidase activity"/>
    <property type="evidence" value="ECO:0007669"/>
    <property type="project" value="UniProtKB-KW"/>
</dbReference>
<reference evidence="7" key="1">
    <citation type="submission" date="2020-04" db="EMBL/GenBank/DDBJ databases">
        <title>Analysis of mating type loci in Filobasidium floriforme.</title>
        <authorList>
            <person name="Nowrousian M."/>
        </authorList>
    </citation>
    <scope>NUCLEOTIDE SEQUENCE</scope>
    <source>
        <strain evidence="7">CBS 6242</strain>
    </source>
</reference>
<keyword evidence="3" id="KW-0479">Metal-binding</keyword>
<evidence type="ECO:0000256" key="3">
    <source>
        <dbReference type="ARBA" id="ARBA00022723"/>
    </source>
</evidence>
<dbReference type="AlphaFoldDB" id="A0A8K0JMP9"/>
<dbReference type="InterPro" id="IPR001680">
    <property type="entry name" value="WD40_rpt"/>
</dbReference>
<dbReference type="Pfam" id="PF00400">
    <property type="entry name" value="WD40"/>
    <property type="match status" value="2"/>
</dbReference>
<dbReference type="Pfam" id="PF07687">
    <property type="entry name" value="M20_dimer"/>
    <property type="match status" value="1"/>
</dbReference>
<dbReference type="SUPFAM" id="SSF50978">
    <property type="entry name" value="WD40 repeat-like"/>
    <property type="match status" value="1"/>
</dbReference>
<dbReference type="PROSITE" id="PS50294">
    <property type="entry name" value="WD_REPEATS_REGION"/>
    <property type="match status" value="1"/>
</dbReference>
<dbReference type="EMBL" id="JABELV010000037">
    <property type="protein sequence ID" value="KAG7562170.1"/>
    <property type="molecule type" value="Genomic_DNA"/>
</dbReference>
<dbReference type="GO" id="GO:0006508">
    <property type="term" value="P:proteolysis"/>
    <property type="evidence" value="ECO:0007669"/>
    <property type="project" value="UniProtKB-KW"/>
</dbReference>
<feature type="repeat" description="WD" evidence="5">
    <location>
        <begin position="66"/>
        <end position="97"/>
    </location>
</feature>
<dbReference type="SMART" id="SM00320">
    <property type="entry name" value="WD40"/>
    <property type="match status" value="6"/>
</dbReference>
<evidence type="ECO:0000259" key="6">
    <source>
        <dbReference type="Pfam" id="PF07687"/>
    </source>
</evidence>
<sequence>MINKKLESLSRNRNGQLPILEHLLSEEGSRPLSLAADENRIYVGPSSESNAIIVYSRDQLQKQAMLLGHEGSVLALLLVPERKWLFSGSSDGTVRIWCTETLSPLCDITPSSGTSGDIYCLAWDPRAGGTLYFGDQSTDIEYVNFGRSKAELQSGYFGTQPVKVTKTRSSRVFPHKFFSEPRPGSPAFGGSPRSSVRNMQNTPILYPGIQPAADVLPEELSVPLDNVVSSAHYGYVYCMQMIQRPDDTWWLASGSGDADVKMWECQPGGGLQYLFTFDELPGATLSLTYRDSLLFAGIQGGQIKVWDLETRSCIRSILAHNSDVMSMAIAGTELYAAGADGMMIRFDSSFDCIATFQAHQFSILSTLMLQQEGGQYSLISAGKRFVKLWNLPRGESAEVTPIRHDVNNVTPSNDGDVMLYGLSKMIAIPTVSDGKHSEDCRQGAHLLKRLVTQMGAEAQLLPTMDGKNPLVLAKFQGQSVGKPRKRVLFYGHYDVQPATEEEWATDPFELSGRNGYLYGRGVADNKGPILAVACAAAALRERRMLDVDLVMVIEGEEEAGSAGFLQAMQKYRDDIGHIDTILLSNSSWVGEDDPCVVFGLRGVIYANLSITSKNADAHSGVDGGAVAEPMLAMVKLLSNIENGGKVNIPGFYDGVSPLGEEEQRYYEAVAKVSDMTVGTIAKKWREPTFSVANIRASGPANNTIIPNSVTANVSFRLVPDQDLETIVDGLKKHCNNVFAEMQNGMALEINVTHRARWWLAHPENAYFQTLERAIEKIWKQKPLRIREGGSIPTIPFLEELFNAPCVHLPIGQHSSNAHLSNERLRLLNLRNGKKVIEEFLINVAKIEPTVSC</sequence>
<dbReference type="GO" id="GO:0046872">
    <property type="term" value="F:metal ion binding"/>
    <property type="evidence" value="ECO:0007669"/>
    <property type="project" value="UniProtKB-KW"/>
</dbReference>
<keyword evidence="4" id="KW-0378">Hydrolase</keyword>
<accession>A0A8K0JMP9</accession>
<dbReference type="SUPFAM" id="SSF53187">
    <property type="entry name" value="Zn-dependent exopeptidases"/>
    <property type="match status" value="1"/>
</dbReference>
<dbReference type="GO" id="GO:0006751">
    <property type="term" value="P:glutathione catabolic process"/>
    <property type="evidence" value="ECO:0007669"/>
    <property type="project" value="InterPro"/>
</dbReference>
<dbReference type="Pfam" id="PF01546">
    <property type="entry name" value="Peptidase_M20"/>
    <property type="match status" value="1"/>
</dbReference>
<dbReference type="InterPro" id="IPR036322">
    <property type="entry name" value="WD40_repeat_dom_sf"/>
</dbReference>
<dbReference type="InterPro" id="IPR017149">
    <property type="entry name" value="GSH_degradosome_Dug2"/>
</dbReference>
<dbReference type="InterPro" id="IPR002933">
    <property type="entry name" value="Peptidase_M20"/>
</dbReference>
<comment type="similarity">
    <text evidence="1">Belongs to the peptidase M20A family.</text>
</comment>
<dbReference type="PIRSF" id="PIRSF037237">
    <property type="entry name" value="Peptidase_WD_repeats_DUG2"/>
    <property type="match status" value="1"/>
</dbReference>
<name>A0A8K0JMP9_9TREE</name>
<organism evidence="7 8">
    <name type="scientific">Filobasidium floriforme</name>
    <dbReference type="NCBI Taxonomy" id="5210"/>
    <lineage>
        <taxon>Eukaryota</taxon>
        <taxon>Fungi</taxon>
        <taxon>Dikarya</taxon>
        <taxon>Basidiomycota</taxon>
        <taxon>Agaricomycotina</taxon>
        <taxon>Tremellomycetes</taxon>
        <taxon>Filobasidiales</taxon>
        <taxon>Filobasidiaceae</taxon>
        <taxon>Filobasidium</taxon>
    </lineage>
</organism>
<evidence type="ECO:0000256" key="5">
    <source>
        <dbReference type="PROSITE-ProRule" id="PRU00221"/>
    </source>
</evidence>
<comment type="caution">
    <text evidence="7">The sequence shown here is derived from an EMBL/GenBank/DDBJ whole genome shotgun (WGS) entry which is preliminary data.</text>
</comment>
<dbReference type="InterPro" id="IPR051458">
    <property type="entry name" value="Cyt/Met_Dipeptidase"/>
</dbReference>
<dbReference type="Gene3D" id="2.130.10.10">
    <property type="entry name" value="YVTN repeat-like/Quinoprotein amine dehydrogenase"/>
    <property type="match status" value="2"/>
</dbReference>
<evidence type="ECO:0000313" key="7">
    <source>
        <dbReference type="EMBL" id="KAG7562170.1"/>
    </source>
</evidence>
<evidence type="ECO:0000256" key="1">
    <source>
        <dbReference type="ARBA" id="ARBA00006247"/>
    </source>
</evidence>
<feature type="domain" description="Peptidase M20 dimerisation" evidence="6">
    <location>
        <begin position="599"/>
        <end position="740"/>
    </location>
</feature>
<evidence type="ECO:0000313" key="8">
    <source>
        <dbReference type="Proteomes" id="UP000812966"/>
    </source>
</evidence>
<dbReference type="InterPro" id="IPR015943">
    <property type="entry name" value="WD40/YVTN_repeat-like_dom_sf"/>
</dbReference>